<comment type="function">
    <text evidence="3 4">Participates actively in the response to hyperosmotic and heat shock by preventing the aggregation of stress-denatured proteins, in association with DnaK and GrpE. It is the nucleotide exchange factor for DnaK and may function as a thermosensor. Unfolded proteins bind initially to DnaJ; upon interaction with the DnaJ-bound protein, DnaK hydrolyzes its bound ATP, resulting in the formation of a stable complex. GrpE releases ADP from DnaK; ATP binding to DnaK triggers the release of the substrate protein, thus completing the reaction cycle. Several rounds of ATP-dependent interactions between DnaJ, DnaK and GrpE are required for fully efficient folding.</text>
</comment>
<dbReference type="Gene3D" id="2.30.22.10">
    <property type="entry name" value="Head domain of nucleotide exchange factor GrpE"/>
    <property type="match status" value="1"/>
</dbReference>
<protein>
    <recommendedName>
        <fullName evidence="3 4">Protein GrpE</fullName>
    </recommendedName>
    <alternativeName>
        <fullName evidence="3">HSP-70 cofactor</fullName>
    </alternativeName>
</protein>
<feature type="compositionally biased region" description="Basic and acidic residues" evidence="6">
    <location>
        <begin position="45"/>
        <end position="54"/>
    </location>
</feature>
<dbReference type="Proteomes" id="UP001597114">
    <property type="component" value="Unassembled WGS sequence"/>
</dbReference>
<dbReference type="PROSITE" id="PS01071">
    <property type="entry name" value="GRPE"/>
    <property type="match status" value="1"/>
</dbReference>
<comment type="similarity">
    <text evidence="1 3 5">Belongs to the GrpE family.</text>
</comment>
<dbReference type="CDD" id="cd00446">
    <property type="entry name" value="GrpE"/>
    <property type="match status" value="1"/>
</dbReference>
<keyword evidence="8" id="KW-1185">Reference proteome</keyword>
<evidence type="ECO:0000256" key="1">
    <source>
        <dbReference type="ARBA" id="ARBA00009054"/>
    </source>
</evidence>
<dbReference type="Gene3D" id="3.90.20.20">
    <property type="match status" value="1"/>
</dbReference>
<gene>
    <name evidence="3" type="primary">grpE</name>
    <name evidence="7" type="ORF">ACFSJD_21415</name>
</gene>
<proteinExistence type="inferred from homology"/>
<dbReference type="InterPro" id="IPR013805">
    <property type="entry name" value="GrpE_CC"/>
</dbReference>
<dbReference type="Pfam" id="PF01025">
    <property type="entry name" value="GrpE"/>
    <property type="match status" value="1"/>
</dbReference>
<evidence type="ECO:0000256" key="2">
    <source>
        <dbReference type="ARBA" id="ARBA00023186"/>
    </source>
</evidence>
<reference evidence="8" key="1">
    <citation type="journal article" date="2019" name="Int. J. Syst. Evol. Microbiol.">
        <title>The Global Catalogue of Microorganisms (GCM) 10K type strain sequencing project: providing services to taxonomists for standard genome sequencing and annotation.</title>
        <authorList>
            <consortium name="The Broad Institute Genomics Platform"/>
            <consortium name="The Broad Institute Genome Sequencing Center for Infectious Disease"/>
            <person name="Wu L."/>
            <person name="Ma J."/>
        </authorList>
    </citation>
    <scope>NUCLEOTIDE SEQUENCE [LARGE SCALE GENOMIC DNA]</scope>
    <source>
        <strain evidence="8">CCM 7043</strain>
    </source>
</reference>
<organism evidence="7 8">
    <name type="scientific">Pseudonocardia yunnanensis</name>
    <dbReference type="NCBI Taxonomy" id="58107"/>
    <lineage>
        <taxon>Bacteria</taxon>
        <taxon>Bacillati</taxon>
        <taxon>Actinomycetota</taxon>
        <taxon>Actinomycetes</taxon>
        <taxon>Pseudonocardiales</taxon>
        <taxon>Pseudonocardiaceae</taxon>
        <taxon>Pseudonocardia</taxon>
    </lineage>
</organism>
<dbReference type="PANTHER" id="PTHR21237">
    <property type="entry name" value="GRPE PROTEIN"/>
    <property type="match status" value="1"/>
</dbReference>
<evidence type="ECO:0000256" key="6">
    <source>
        <dbReference type="SAM" id="MobiDB-lite"/>
    </source>
</evidence>
<feature type="compositionally biased region" description="Basic and acidic residues" evidence="6">
    <location>
        <begin position="1"/>
        <end position="10"/>
    </location>
</feature>
<keyword evidence="3 4" id="KW-0346">Stress response</keyword>
<dbReference type="InterPro" id="IPR009012">
    <property type="entry name" value="GrpE_head"/>
</dbReference>
<dbReference type="HAMAP" id="MF_01151">
    <property type="entry name" value="GrpE"/>
    <property type="match status" value="1"/>
</dbReference>
<sequence length="200" mass="21223">MTEHAPDRMPGRTAARATTGQDDTATPEERTGTDGATGSAAPARSPDDRPEGRPGPDAAELEDRWLRAVADLDNLRKRYARELGREREAERELVASAFLPVLDTIDRALEYADADPESIVDGIRTLREQALAVLAGLGYRREDETGVPFDPSRHEVVGVVEPNGGGAAAGSVAEVVRPGYGGPGRQLRPASVTVAQSSEG</sequence>
<dbReference type="PANTHER" id="PTHR21237:SF23">
    <property type="entry name" value="GRPE PROTEIN HOMOLOG, MITOCHONDRIAL"/>
    <property type="match status" value="1"/>
</dbReference>
<comment type="subunit">
    <text evidence="3">Homodimer.</text>
</comment>
<evidence type="ECO:0000256" key="4">
    <source>
        <dbReference type="RuleBase" id="RU000639"/>
    </source>
</evidence>
<evidence type="ECO:0000256" key="5">
    <source>
        <dbReference type="RuleBase" id="RU004478"/>
    </source>
</evidence>
<accession>A0ABW4EX00</accession>
<feature type="region of interest" description="Disordered" evidence="6">
    <location>
        <begin position="180"/>
        <end position="200"/>
    </location>
</feature>
<evidence type="ECO:0000256" key="3">
    <source>
        <dbReference type="HAMAP-Rule" id="MF_01151"/>
    </source>
</evidence>
<feature type="region of interest" description="Disordered" evidence="6">
    <location>
        <begin position="1"/>
        <end position="63"/>
    </location>
</feature>
<evidence type="ECO:0000313" key="7">
    <source>
        <dbReference type="EMBL" id="MFD1520069.1"/>
    </source>
</evidence>
<dbReference type="SUPFAM" id="SSF51064">
    <property type="entry name" value="Head domain of nucleotide exchange factor GrpE"/>
    <property type="match status" value="1"/>
</dbReference>
<keyword evidence="3" id="KW-0963">Cytoplasm</keyword>
<dbReference type="SUPFAM" id="SSF58014">
    <property type="entry name" value="Coiled-coil domain of nucleotide exchange factor GrpE"/>
    <property type="match status" value="1"/>
</dbReference>
<dbReference type="InterPro" id="IPR000740">
    <property type="entry name" value="GrpE"/>
</dbReference>
<dbReference type="RefSeq" id="WP_344722531.1">
    <property type="nucleotide sequence ID" value="NZ_BAAAUS010000013.1"/>
</dbReference>
<comment type="subcellular location">
    <subcellularLocation>
        <location evidence="3">Cytoplasm</location>
    </subcellularLocation>
</comment>
<comment type="caution">
    <text evidence="7">The sequence shown here is derived from an EMBL/GenBank/DDBJ whole genome shotgun (WGS) entry which is preliminary data.</text>
</comment>
<dbReference type="PRINTS" id="PR00773">
    <property type="entry name" value="GRPEPROTEIN"/>
</dbReference>
<evidence type="ECO:0000313" key="8">
    <source>
        <dbReference type="Proteomes" id="UP001597114"/>
    </source>
</evidence>
<keyword evidence="2 3" id="KW-0143">Chaperone</keyword>
<dbReference type="EMBL" id="JBHUCO010000023">
    <property type="protein sequence ID" value="MFD1520069.1"/>
    <property type="molecule type" value="Genomic_DNA"/>
</dbReference>
<name>A0ABW4EX00_9PSEU</name>